<dbReference type="AlphaFoldDB" id="A0A926EZX2"/>
<dbReference type="GO" id="GO:0042262">
    <property type="term" value="P:DNA protection"/>
    <property type="evidence" value="ECO:0007669"/>
    <property type="project" value="InterPro"/>
</dbReference>
<name>A0A926EZX2_9FIRM</name>
<gene>
    <name evidence="1" type="ORF">H8707_14165</name>
</gene>
<dbReference type="Pfam" id="PF07352">
    <property type="entry name" value="Phage_Mu_Gam"/>
    <property type="match status" value="1"/>
</dbReference>
<reference evidence="1" key="1">
    <citation type="submission" date="2020-08" db="EMBL/GenBank/DDBJ databases">
        <title>Genome public.</title>
        <authorList>
            <person name="Liu C."/>
            <person name="Sun Q."/>
        </authorList>
    </citation>
    <scope>NUCLEOTIDE SEQUENCE</scope>
    <source>
        <strain evidence="1">BX21</strain>
    </source>
</reference>
<comment type="caution">
    <text evidence="1">The sequence shown here is derived from an EMBL/GenBank/DDBJ whole genome shotgun (WGS) entry which is preliminary data.</text>
</comment>
<protein>
    <submittedName>
        <fullName evidence="1">Host-nuclease inhibitor Gam family protein</fullName>
    </submittedName>
</protein>
<dbReference type="InterPro" id="IPR009951">
    <property type="entry name" value="Host-nuc_inhib_Gam"/>
</dbReference>
<evidence type="ECO:0000313" key="1">
    <source>
        <dbReference type="EMBL" id="MBC8589359.1"/>
    </source>
</evidence>
<keyword evidence="2" id="KW-1185">Reference proteome</keyword>
<dbReference type="RefSeq" id="WP_262430827.1">
    <property type="nucleotide sequence ID" value="NZ_JACRTG010000034.1"/>
</dbReference>
<organism evidence="1 2">
    <name type="scientific">Paratissierella segnis</name>
    <dbReference type="NCBI Taxonomy" id="2763679"/>
    <lineage>
        <taxon>Bacteria</taxon>
        <taxon>Bacillati</taxon>
        <taxon>Bacillota</taxon>
        <taxon>Tissierellia</taxon>
        <taxon>Tissierellales</taxon>
        <taxon>Tissierellaceae</taxon>
        <taxon>Paratissierella</taxon>
    </lineage>
</organism>
<proteinExistence type="predicted"/>
<sequence length="193" mass="22649">MNAILEMELEDLEEVVVDEENKEEAKERFKIKDLDGANWALRKLKAIASKKREIETLADKEVEPYKLEIEKILEWRDNELASYDKSIDFFYFLLEEYYREQRKLDPKFKISTPYGKVSSRKQQPKWNYDEDKLVGWLKANDDKFVKVQYSPMKAELKKAYIVAGNSVVTEDGEVVDGIVIEEQPDSINIKVEA</sequence>
<dbReference type="EMBL" id="JACRTG010000034">
    <property type="protein sequence ID" value="MBC8589359.1"/>
    <property type="molecule type" value="Genomic_DNA"/>
</dbReference>
<dbReference type="Proteomes" id="UP000601171">
    <property type="component" value="Unassembled WGS sequence"/>
</dbReference>
<accession>A0A926EZX2</accession>
<dbReference type="SUPFAM" id="SSF161266">
    <property type="entry name" value="Gam-like"/>
    <property type="match status" value="1"/>
</dbReference>
<evidence type="ECO:0000313" key="2">
    <source>
        <dbReference type="Proteomes" id="UP000601171"/>
    </source>
</evidence>
<dbReference type="GO" id="GO:0003690">
    <property type="term" value="F:double-stranded DNA binding"/>
    <property type="evidence" value="ECO:0007669"/>
    <property type="project" value="InterPro"/>
</dbReference>